<evidence type="ECO:0000313" key="2">
    <source>
        <dbReference type="EMBL" id="MBZ5709717.1"/>
    </source>
</evidence>
<keyword evidence="1" id="KW-0732">Signal</keyword>
<evidence type="ECO:0000256" key="1">
    <source>
        <dbReference type="SAM" id="SignalP"/>
    </source>
</evidence>
<evidence type="ECO:0000313" key="3">
    <source>
        <dbReference type="Proteomes" id="UP001139031"/>
    </source>
</evidence>
<accession>A0ABS7TNB0</accession>
<dbReference type="RefSeq" id="WP_224191486.1">
    <property type="nucleotide sequence ID" value="NZ_JAIRAU010000008.1"/>
</dbReference>
<sequence>MKKLAFILAVVAGLLANTALAAPPTKACTASNAGEVAITWNNKHTRQETYVCDSVWQLVRVCQNGICEEH</sequence>
<comment type="caution">
    <text evidence="2">The sequence shown here is derived from an EMBL/GenBank/DDBJ whole genome shotgun (WGS) entry which is preliminary data.</text>
</comment>
<gene>
    <name evidence="2" type="ORF">K7C98_10625</name>
</gene>
<reference evidence="2" key="1">
    <citation type="submission" date="2021-08" db="EMBL/GenBank/DDBJ databases">
        <authorList>
            <person name="Stevens D.C."/>
        </authorList>
    </citation>
    <scope>NUCLEOTIDE SEQUENCE</scope>
    <source>
        <strain evidence="2">DSM 53165</strain>
    </source>
</reference>
<feature type="chain" id="PRO_5046190127" evidence="1">
    <location>
        <begin position="22"/>
        <end position="70"/>
    </location>
</feature>
<dbReference type="EMBL" id="JAIRAU010000008">
    <property type="protein sequence ID" value="MBZ5709717.1"/>
    <property type="molecule type" value="Genomic_DNA"/>
</dbReference>
<organism evidence="2 3">
    <name type="scientific">Nannocystis pusilla</name>
    <dbReference type="NCBI Taxonomy" id="889268"/>
    <lineage>
        <taxon>Bacteria</taxon>
        <taxon>Pseudomonadati</taxon>
        <taxon>Myxococcota</taxon>
        <taxon>Polyangia</taxon>
        <taxon>Nannocystales</taxon>
        <taxon>Nannocystaceae</taxon>
        <taxon>Nannocystis</taxon>
    </lineage>
</organism>
<name>A0ABS7TNB0_9BACT</name>
<proteinExistence type="predicted"/>
<protein>
    <submittedName>
        <fullName evidence="2">Uncharacterized protein</fullName>
    </submittedName>
</protein>
<dbReference type="Proteomes" id="UP001139031">
    <property type="component" value="Unassembled WGS sequence"/>
</dbReference>
<keyword evidence="3" id="KW-1185">Reference proteome</keyword>
<feature type="signal peptide" evidence="1">
    <location>
        <begin position="1"/>
        <end position="21"/>
    </location>
</feature>